<proteinExistence type="predicted"/>
<gene>
    <name evidence="2" type="ORF">RFULGI_LOCUS9466</name>
</gene>
<sequence>EDQWTNVGESTIIQPIQPIQPIRSALDLSSSTWDQCNSLVPQQVHNIMSYTGPTRDLIVEEPEMTQEVQIMPMSDDDTNEEKSSTIPTEKSKNEEQPQYTKDKESPDVDDDNDENKSDDSVEPPPTKRTRTSTRKMNSPVSKRRKSTASNSSNQTPPKRGRGRKPTIRFEDEGRSGQYPKKKTAWKVDEDNYMIDFILDEMPSPAWNRIAKGLQ</sequence>
<evidence type="ECO:0000313" key="2">
    <source>
        <dbReference type="EMBL" id="CAG8677250.1"/>
    </source>
</evidence>
<feature type="compositionally biased region" description="Polar residues" evidence="1">
    <location>
        <begin position="147"/>
        <end position="156"/>
    </location>
</feature>
<evidence type="ECO:0000313" key="3">
    <source>
        <dbReference type="Proteomes" id="UP000789396"/>
    </source>
</evidence>
<feature type="non-terminal residue" evidence="2">
    <location>
        <position position="1"/>
    </location>
</feature>
<evidence type="ECO:0000256" key="1">
    <source>
        <dbReference type="SAM" id="MobiDB-lite"/>
    </source>
</evidence>
<dbReference type="AlphaFoldDB" id="A0A9N9HI20"/>
<accession>A0A9N9HI20</accession>
<feature type="non-terminal residue" evidence="2">
    <location>
        <position position="214"/>
    </location>
</feature>
<feature type="compositionally biased region" description="Basic and acidic residues" evidence="1">
    <location>
        <begin position="89"/>
        <end position="106"/>
    </location>
</feature>
<name>A0A9N9HI20_9GLOM</name>
<reference evidence="2" key="1">
    <citation type="submission" date="2021-06" db="EMBL/GenBank/DDBJ databases">
        <authorList>
            <person name="Kallberg Y."/>
            <person name="Tangrot J."/>
            <person name="Rosling A."/>
        </authorList>
    </citation>
    <scope>NUCLEOTIDE SEQUENCE</scope>
    <source>
        <strain evidence="2">IN212</strain>
    </source>
</reference>
<dbReference type="Proteomes" id="UP000789396">
    <property type="component" value="Unassembled WGS sequence"/>
</dbReference>
<feature type="region of interest" description="Disordered" evidence="1">
    <location>
        <begin position="61"/>
        <end position="181"/>
    </location>
</feature>
<organism evidence="2 3">
    <name type="scientific">Racocetra fulgida</name>
    <dbReference type="NCBI Taxonomy" id="60492"/>
    <lineage>
        <taxon>Eukaryota</taxon>
        <taxon>Fungi</taxon>
        <taxon>Fungi incertae sedis</taxon>
        <taxon>Mucoromycota</taxon>
        <taxon>Glomeromycotina</taxon>
        <taxon>Glomeromycetes</taxon>
        <taxon>Diversisporales</taxon>
        <taxon>Gigasporaceae</taxon>
        <taxon>Racocetra</taxon>
    </lineage>
</organism>
<dbReference type="EMBL" id="CAJVPZ010016947">
    <property type="protein sequence ID" value="CAG8677250.1"/>
    <property type="molecule type" value="Genomic_DNA"/>
</dbReference>
<protein>
    <submittedName>
        <fullName evidence="2">3325_t:CDS:1</fullName>
    </submittedName>
</protein>
<keyword evidence="3" id="KW-1185">Reference proteome</keyword>
<comment type="caution">
    <text evidence="2">The sequence shown here is derived from an EMBL/GenBank/DDBJ whole genome shotgun (WGS) entry which is preliminary data.</text>
</comment>
<dbReference type="OrthoDB" id="2143914at2759"/>